<organism evidence="1">
    <name type="scientific">Arundo donax</name>
    <name type="common">Giant reed</name>
    <name type="synonym">Donax arundinaceus</name>
    <dbReference type="NCBI Taxonomy" id="35708"/>
    <lineage>
        <taxon>Eukaryota</taxon>
        <taxon>Viridiplantae</taxon>
        <taxon>Streptophyta</taxon>
        <taxon>Embryophyta</taxon>
        <taxon>Tracheophyta</taxon>
        <taxon>Spermatophyta</taxon>
        <taxon>Magnoliopsida</taxon>
        <taxon>Liliopsida</taxon>
        <taxon>Poales</taxon>
        <taxon>Poaceae</taxon>
        <taxon>PACMAD clade</taxon>
        <taxon>Arundinoideae</taxon>
        <taxon>Arundineae</taxon>
        <taxon>Arundo</taxon>
    </lineage>
</organism>
<proteinExistence type="predicted"/>
<reference evidence="1" key="2">
    <citation type="journal article" date="2015" name="Data Brief">
        <title>Shoot transcriptome of the giant reed, Arundo donax.</title>
        <authorList>
            <person name="Barrero R.A."/>
            <person name="Guerrero F.D."/>
            <person name="Moolhuijzen P."/>
            <person name="Goolsby J.A."/>
            <person name="Tidwell J."/>
            <person name="Bellgard S.E."/>
            <person name="Bellgard M.I."/>
        </authorList>
    </citation>
    <scope>NUCLEOTIDE SEQUENCE</scope>
    <source>
        <tissue evidence="1">Shoot tissue taken approximately 20 cm above the soil surface</tissue>
    </source>
</reference>
<dbReference type="AlphaFoldDB" id="A0A0A9TRR2"/>
<protein>
    <submittedName>
        <fullName evidence="1">Uncharacterized protein</fullName>
    </submittedName>
</protein>
<evidence type="ECO:0000313" key="1">
    <source>
        <dbReference type="EMBL" id="JAD17720.1"/>
    </source>
</evidence>
<sequence length="105" mass="12130">MGSVLSAAYAALCSWVNAQLDKMEVRRLMGCYPHLRDLPAEEREAQLRWLMDEGHHPDAAARLRERDPMLQHVRFRYRHPCFRVDDDKNTKLATNQGCCCQVATS</sequence>
<accession>A0A0A9TRR2</accession>
<dbReference type="EMBL" id="GBRH01280175">
    <property type="protein sequence ID" value="JAD17720.1"/>
    <property type="molecule type" value="Transcribed_RNA"/>
</dbReference>
<name>A0A0A9TRR2_ARUDO</name>
<reference evidence="1" key="1">
    <citation type="submission" date="2014-09" db="EMBL/GenBank/DDBJ databases">
        <authorList>
            <person name="Magalhaes I.L.F."/>
            <person name="Oliveira U."/>
            <person name="Santos F.R."/>
            <person name="Vidigal T.H.D.A."/>
            <person name="Brescovit A.D."/>
            <person name="Santos A.J."/>
        </authorList>
    </citation>
    <scope>NUCLEOTIDE SEQUENCE</scope>
    <source>
        <tissue evidence="1">Shoot tissue taken approximately 20 cm above the soil surface</tissue>
    </source>
</reference>